<accession>K6WTK3</accession>
<keyword evidence="4" id="KW-1185">Reference proteome</keyword>
<evidence type="ECO:0000256" key="2">
    <source>
        <dbReference type="SAM" id="Phobius"/>
    </source>
</evidence>
<organism evidence="3 4">
    <name type="scientific">Gordonia rhizosphera NBRC 16068</name>
    <dbReference type="NCBI Taxonomy" id="1108045"/>
    <lineage>
        <taxon>Bacteria</taxon>
        <taxon>Bacillati</taxon>
        <taxon>Actinomycetota</taxon>
        <taxon>Actinomycetes</taxon>
        <taxon>Mycobacteriales</taxon>
        <taxon>Gordoniaceae</taxon>
        <taxon>Gordonia</taxon>
    </lineage>
</organism>
<protein>
    <recommendedName>
        <fullName evidence="5">DUF2567 domain-containing protein</fullName>
    </recommendedName>
</protein>
<comment type="caution">
    <text evidence="3">The sequence shown here is derived from an EMBL/GenBank/DDBJ whole genome shotgun (WGS) entry which is preliminary data.</text>
</comment>
<dbReference type="AlphaFoldDB" id="K6WTK3"/>
<feature type="transmembrane region" description="Helical" evidence="2">
    <location>
        <begin position="29"/>
        <end position="51"/>
    </location>
</feature>
<keyword evidence="2" id="KW-0472">Membrane</keyword>
<name>K6WTK3_9ACTN</name>
<dbReference type="eggNOG" id="ENOG5031WWS">
    <property type="taxonomic scope" value="Bacteria"/>
</dbReference>
<dbReference type="InterPro" id="IPR021213">
    <property type="entry name" value="DUF2567"/>
</dbReference>
<keyword evidence="2" id="KW-1133">Transmembrane helix</keyword>
<proteinExistence type="predicted"/>
<evidence type="ECO:0000313" key="4">
    <source>
        <dbReference type="Proteomes" id="UP000008363"/>
    </source>
</evidence>
<evidence type="ECO:0008006" key="5">
    <source>
        <dbReference type="Google" id="ProtNLM"/>
    </source>
</evidence>
<feature type="transmembrane region" description="Helical" evidence="2">
    <location>
        <begin position="168"/>
        <end position="188"/>
    </location>
</feature>
<sequence length="228" mass="22821">MTLPPTVGTPETTGPTTDRGSVARPPAGPFVAVVGAVILLGAVVGAVWAAITPAMSGRVTGDDSAVIPADQFPEEYAGVATFALLAFAYGVIAVVITWMVCRRQRGPFGFVAVAVATGLGSLLGALVGTWIADARFADPRSTPIGATFEMVPDLWLDGAVRGGTGGEWVLFVCAPLAAALAYLGLALASRTADLGVGDLGGDLGGEQPPNIPAPTQIAGPDTARPGGA</sequence>
<dbReference type="EMBL" id="BAHC01000073">
    <property type="protein sequence ID" value="GAB89869.1"/>
    <property type="molecule type" value="Genomic_DNA"/>
</dbReference>
<reference evidence="3 4" key="1">
    <citation type="submission" date="2012-08" db="EMBL/GenBank/DDBJ databases">
        <title>Whole genome shotgun sequence of Gordonia rhizosphera NBRC 16068.</title>
        <authorList>
            <person name="Takarada H."/>
            <person name="Isaki S."/>
            <person name="Hosoyama A."/>
            <person name="Tsuchikane K."/>
            <person name="Katsumata H."/>
            <person name="Baba S."/>
            <person name="Ohji S."/>
            <person name="Yamazaki S."/>
            <person name="Fujita N."/>
        </authorList>
    </citation>
    <scope>NUCLEOTIDE SEQUENCE [LARGE SCALE GENOMIC DNA]</scope>
    <source>
        <strain evidence="3 4">NBRC 16068</strain>
    </source>
</reference>
<keyword evidence="2" id="KW-0812">Transmembrane</keyword>
<feature type="transmembrane region" description="Helical" evidence="2">
    <location>
        <begin position="108"/>
        <end position="132"/>
    </location>
</feature>
<dbReference type="Proteomes" id="UP000008363">
    <property type="component" value="Unassembled WGS sequence"/>
</dbReference>
<feature type="region of interest" description="Disordered" evidence="1">
    <location>
        <begin position="201"/>
        <end position="228"/>
    </location>
</feature>
<dbReference type="RefSeq" id="WP_006332272.1">
    <property type="nucleotide sequence ID" value="NZ_BAHC01000073.1"/>
</dbReference>
<feature type="region of interest" description="Disordered" evidence="1">
    <location>
        <begin position="1"/>
        <end position="23"/>
    </location>
</feature>
<dbReference type="Pfam" id="PF10821">
    <property type="entry name" value="DUF2567"/>
    <property type="match status" value="1"/>
</dbReference>
<gene>
    <name evidence="3" type="ORF">GORHZ_073_00120</name>
</gene>
<dbReference type="OrthoDB" id="4377053at2"/>
<evidence type="ECO:0000313" key="3">
    <source>
        <dbReference type="EMBL" id="GAB89869.1"/>
    </source>
</evidence>
<dbReference type="STRING" id="1108045.GORHZ_073_00120"/>
<evidence type="ECO:0000256" key="1">
    <source>
        <dbReference type="SAM" id="MobiDB-lite"/>
    </source>
</evidence>
<feature type="transmembrane region" description="Helical" evidence="2">
    <location>
        <begin position="76"/>
        <end position="101"/>
    </location>
</feature>